<dbReference type="GO" id="GO:0000976">
    <property type="term" value="F:transcription cis-regulatory region binding"/>
    <property type="evidence" value="ECO:0007669"/>
    <property type="project" value="TreeGrafter"/>
</dbReference>
<name>A0A8J3L2T4_9ACTN</name>
<comment type="caution">
    <text evidence="6">The sequence shown here is derived from an EMBL/GenBank/DDBJ whole genome shotgun (WGS) entry which is preliminary data.</text>
</comment>
<dbReference type="GO" id="GO:0003700">
    <property type="term" value="F:DNA-binding transcription factor activity"/>
    <property type="evidence" value="ECO:0007669"/>
    <property type="project" value="TreeGrafter"/>
</dbReference>
<dbReference type="Pfam" id="PF21313">
    <property type="entry name" value="EthR_C"/>
    <property type="match status" value="1"/>
</dbReference>
<dbReference type="Gene3D" id="1.10.10.60">
    <property type="entry name" value="Homeodomain-like"/>
    <property type="match status" value="1"/>
</dbReference>
<dbReference type="PANTHER" id="PTHR30055">
    <property type="entry name" value="HTH-TYPE TRANSCRIPTIONAL REGULATOR RUTR"/>
    <property type="match status" value="1"/>
</dbReference>
<keyword evidence="2 4" id="KW-0238">DNA-binding</keyword>
<dbReference type="SUPFAM" id="SSF48498">
    <property type="entry name" value="Tetracyclin repressor-like, C-terminal domain"/>
    <property type="match status" value="1"/>
</dbReference>
<dbReference type="Gene3D" id="1.10.357.10">
    <property type="entry name" value="Tetracycline Repressor, domain 2"/>
    <property type="match status" value="1"/>
</dbReference>
<dbReference type="AlphaFoldDB" id="A0A8J3L2T4"/>
<dbReference type="InterPro" id="IPR009057">
    <property type="entry name" value="Homeodomain-like_sf"/>
</dbReference>
<dbReference type="Proteomes" id="UP000630887">
    <property type="component" value="Unassembled WGS sequence"/>
</dbReference>
<sequence length="216" mass="23666">MPSITRRRSDAADRRGGVETQILDTVARLLAEGAGYTELGVQRIAAESGVARSTFYLYFADKTQLLLRLAATTNQTSFGITAAWRPEHGLDALTSTFAEVVATYRANAALLTAVQETSAYDPAVREFWNVRLEAFRDNARQLIAAEQHAGRTPADIDPAAATHLMIDGGDRFLLRHVTTDDGSGDTAAARELAATWWYGIFRRPAGTELRRRPAKV</sequence>
<keyword evidence="3" id="KW-0804">Transcription</keyword>
<feature type="DNA-binding region" description="H-T-H motif" evidence="4">
    <location>
        <begin position="40"/>
        <end position="59"/>
    </location>
</feature>
<dbReference type="RefSeq" id="WP_203698942.1">
    <property type="nucleotide sequence ID" value="NZ_BAAALC010000015.1"/>
</dbReference>
<evidence type="ECO:0000256" key="2">
    <source>
        <dbReference type="ARBA" id="ARBA00023125"/>
    </source>
</evidence>
<dbReference type="InterPro" id="IPR050109">
    <property type="entry name" value="HTH-type_TetR-like_transc_reg"/>
</dbReference>
<evidence type="ECO:0000313" key="7">
    <source>
        <dbReference type="Proteomes" id="UP000630887"/>
    </source>
</evidence>
<keyword evidence="7" id="KW-1185">Reference proteome</keyword>
<evidence type="ECO:0000313" key="6">
    <source>
        <dbReference type="EMBL" id="GIG10987.1"/>
    </source>
</evidence>
<proteinExistence type="predicted"/>
<evidence type="ECO:0000259" key="5">
    <source>
        <dbReference type="PROSITE" id="PS50977"/>
    </source>
</evidence>
<dbReference type="Pfam" id="PF00440">
    <property type="entry name" value="TetR_N"/>
    <property type="match status" value="1"/>
</dbReference>
<keyword evidence="1" id="KW-0805">Transcription regulation</keyword>
<protein>
    <recommendedName>
        <fullName evidence="5">HTH tetR-type domain-containing protein</fullName>
    </recommendedName>
</protein>
<feature type="domain" description="HTH tetR-type" evidence="5">
    <location>
        <begin position="16"/>
        <end position="77"/>
    </location>
</feature>
<dbReference type="InterPro" id="IPR049397">
    <property type="entry name" value="EthR_C"/>
</dbReference>
<evidence type="ECO:0000256" key="1">
    <source>
        <dbReference type="ARBA" id="ARBA00023015"/>
    </source>
</evidence>
<gene>
    <name evidence="6" type="ORF">Cco03nite_76870</name>
</gene>
<dbReference type="SUPFAM" id="SSF46689">
    <property type="entry name" value="Homeodomain-like"/>
    <property type="match status" value="1"/>
</dbReference>
<dbReference type="PANTHER" id="PTHR30055:SF238">
    <property type="entry name" value="MYCOFACTOCIN BIOSYNTHESIS TRANSCRIPTIONAL REGULATOR MFTR-RELATED"/>
    <property type="match status" value="1"/>
</dbReference>
<dbReference type="PROSITE" id="PS50977">
    <property type="entry name" value="HTH_TETR_2"/>
    <property type="match status" value="1"/>
</dbReference>
<dbReference type="EMBL" id="BONI01000108">
    <property type="protein sequence ID" value="GIG10987.1"/>
    <property type="molecule type" value="Genomic_DNA"/>
</dbReference>
<dbReference type="InterPro" id="IPR036271">
    <property type="entry name" value="Tet_transcr_reg_TetR-rel_C_sf"/>
</dbReference>
<evidence type="ECO:0000256" key="4">
    <source>
        <dbReference type="PROSITE-ProRule" id="PRU00335"/>
    </source>
</evidence>
<dbReference type="InterPro" id="IPR001647">
    <property type="entry name" value="HTH_TetR"/>
</dbReference>
<evidence type="ECO:0000256" key="3">
    <source>
        <dbReference type="ARBA" id="ARBA00023163"/>
    </source>
</evidence>
<accession>A0A8J3L2T4</accession>
<organism evidence="6 7">
    <name type="scientific">Catellatospora coxensis</name>
    <dbReference type="NCBI Taxonomy" id="310354"/>
    <lineage>
        <taxon>Bacteria</taxon>
        <taxon>Bacillati</taxon>
        <taxon>Actinomycetota</taxon>
        <taxon>Actinomycetes</taxon>
        <taxon>Micromonosporales</taxon>
        <taxon>Micromonosporaceae</taxon>
        <taxon>Catellatospora</taxon>
    </lineage>
</organism>
<reference evidence="6 7" key="1">
    <citation type="submission" date="2021-01" db="EMBL/GenBank/DDBJ databases">
        <title>Whole genome shotgun sequence of Catellatospora coxensis NBRC 107359.</title>
        <authorList>
            <person name="Komaki H."/>
            <person name="Tamura T."/>
        </authorList>
    </citation>
    <scope>NUCLEOTIDE SEQUENCE [LARGE SCALE GENOMIC DNA]</scope>
    <source>
        <strain evidence="6 7">NBRC 107359</strain>
    </source>
</reference>